<evidence type="ECO:0000259" key="4">
    <source>
        <dbReference type="Pfam" id="PF00582"/>
    </source>
</evidence>
<evidence type="ECO:0000256" key="2">
    <source>
        <dbReference type="ARBA" id="ARBA00022741"/>
    </source>
</evidence>
<evidence type="ECO:0000313" key="7">
    <source>
        <dbReference type="Proteomes" id="UP000509383"/>
    </source>
</evidence>
<dbReference type="InterPro" id="IPR014729">
    <property type="entry name" value="Rossmann-like_a/b/a_fold"/>
</dbReference>
<dbReference type="AlphaFoldDB" id="A0A6J4E2J4"/>
<reference evidence="5 7" key="1">
    <citation type="submission" date="2020-05" db="EMBL/GenBank/DDBJ databases">
        <title>Characterization of novel class B3 metallo-beta-lactamase from novel Pseudomonas species.</title>
        <authorList>
            <person name="Yamada K."/>
            <person name="Aoki K."/>
            <person name="Ishii Y."/>
        </authorList>
    </citation>
    <scope>NUCLEOTIDE SEQUENCE [LARGE SCALE GENOMIC DNA]</scope>
    <source>
        <strain evidence="5 7">TUM18999</strain>
        <strain evidence="6 8">TUM20286</strain>
    </source>
</reference>
<evidence type="ECO:0000256" key="1">
    <source>
        <dbReference type="ARBA" id="ARBA00008791"/>
    </source>
</evidence>
<dbReference type="Gene3D" id="3.40.50.620">
    <property type="entry name" value="HUPs"/>
    <property type="match status" value="2"/>
</dbReference>
<dbReference type="PANTHER" id="PTHR46268">
    <property type="entry name" value="STRESS RESPONSE PROTEIN NHAX"/>
    <property type="match status" value="1"/>
</dbReference>
<dbReference type="Proteomes" id="UP000509383">
    <property type="component" value="Chromosome"/>
</dbReference>
<dbReference type="SUPFAM" id="SSF52402">
    <property type="entry name" value="Adenine nucleotide alpha hydrolases-like"/>
    <property type="match status" value="2"/>
</dbReference>
<accession>A0A6J4E2J4</accession>
<feature type="domain" description="UspA" evidence="4">
    <location>
        <begin position="139"/>
        <end position="282"/>
    </location>
</feature>
<keyword evidence="2" id="KW-0547">Nucleotide-binding</keyword>
<name>A0A6J4E2J4_9PSED</name>
<evidence type="ECO:0000313" key="6">
    <source>
        <dbReference type="EMBL" id="GJN55311.1"/>
    </source>
</evidence>
<evidence type="ECO:0000313" key="8">
    <source>
        <dbReference type="Proteomes" id="UP001054892"/>
    </source>
</evidence>
<comment type="similarity">
    <text evidence="1">Belongs to the universal stress protein A family.</text>
</comment>
<keyword evidence="3" id="KW-0067">ATP-binding</keyword>
<proteinExistence type="inferred from homology"/>
<sequence length="286" mass="31576">MKSLLLATDLSSRSERALLRAASLVRQFDCPWFILHVVDSDQPQLRVELEVEQIRRDLEARLGEFTERAGRAPEIWVEAGDPAPRIAECARWGDIDLLVMGVHRRNALRDVFVGTTLERVVRTCEKPVLVVNREPESSYRDLVLALDLSPTSARAVRAAKALGLMDGARCRAVHAFEPFAKVMLMNAGIATPALDDHLTGEERNARLNLMAFLDEQGLLALVGEQRVEEGLPMTVLRRVMADSPPDLLVLGTRGMGGIKRVLIGSVADAALREFECDILAVPPGRD</sequence>
<dbReference type="CDD" id="cd00293">
    <property type="entry name" value="USP-like"/>
    <property type="match status" value="2"/>
</dbReference>
<evidence type="ECO:0000256" key="3">
    <source>
        <dbReference type="ARBA" id="ARBA00022840"/>
    </source>
</evidence>
<dbReference type="PRINTS" id="PR01438">
    <property type="entry name" value="UNVRSLSTRESS"/>
</dbReference>
<organism evidence="5 7">
    <name type="scientific">Pseudomonas tohonis</name>
    <dbReference type="NCBI Taxonomy" id="2725477"/>
    <lineage>
        <taxon>Bacteria</taxon>
        <taxon>Pseudomonadati</taxon>
        <taxon>Pseudomonadota</taxon>
        <taxon>Gammaproteobacteria</taxon>
        <taxon>Pseudomonadales</taxon>
        <taxon>Pseudomonadaceae</taxon>
        <taxon>Pseudomonas</taxon>
    </lineage>
</organism>
<protein>
    <recommendedName>
        <fullName evidence="4">UspA domain-containing protein</fullName>
    </recommendedName>
</protein>
<keyword evidence="8" id="KW-1185">Reference proteome</keyword>
<dbReference type="InterPro" id="IPR006016">
    <property type="entry name" value="UspA"/>
</dbReference>
<dbReference type="KEGG" id="ptw:TUM18999_13950"/>
<gene>
    <name evidence="5" type="ORF">TUM18999_13950</name>
    <name evidence="6" type="ORF">TUM20286_50630</name>
</gene>
<feature type="domain" description="UspA" evidence="4">
    <location>
        <begin position="2"/>
        <end position="131"/>
    </location>
</feature>
<dbReference type="RefSeq" id="WP_173178775.1">
    <property type="nucleotide sequence ID" value="NZ_AP023189.1"/>
</dbReference>
<evidence type="ECO:0000313" key="5">
    <source>
        <dbReference type="EMBL" id="BCG23204.1"/>
    </source>
</evidence>
<dbReference type="InterPro" id="IPR006015">
    <property type="entry name" value="Universal_stress_UspA"/>
</dbReference>
<dbReference type="GO" id="GO:0005524">
    <property type="term" value="F:ATP binding"/>
    <property type="evidence" value="ECO:0007669"/>
    <property type="project" value="UniProtKB-KW"/>
</dbReference>
<dbReference type="Proteomes" id="UP001054892">
    <property type="component" value="Unassembled WGS sequence"/>
</dbReference>
<dbReference type="PANTHER" id="PTHR46268:SF27">
    <property type="entry name" value="UNIVERSAL STRESS PROTEIN RV2623"/>
    <property type="match status" value="1"/>
</dbReference>
<dbReference type="EMBL" id="AP023189">
    <property type="protein sequence ID" value="BCG23204.1"/>
    <property type="molecule type" value="Genomic_DNA"/>
</dbReference>
<dbReference type="Pfam" id="PF00582">
    <property type="entry name" value="Usp"/>
    <property type="match status" value="2"/>
</dbReference>
<dbReference type="EMBL" id="BQKM01000017">
    <property type="protein sequence ID" value="GJN55311.1"/>
    <property type="molecule type" value="Genomic_DNA"/>
</dbReference>